<keyword evidence="5" id="KW-0560">Oxidoreductase</keyword>
<dbReference type="Gene3D" id="3.50.50.60">
    <property type="entry name" value="FAD/NAD(P)-binding domain"/>
    <property type="match status" value="1"/>
</dbReference>
<sequence>MLGLDASLNWALYVILVLFACFMDTPTKTDDTYVVVGAGVFGTSVAFHLIQTYPSADVVLIDRGPFPHEAGASWDWNKAVRADYTNPLYMELALEAMELWRSDPLYKTYYHQSGLVWLDNKGLPQTIIDNYNKLNASENYRMSNPEEVRKLWDGVHENADYTNVTDIFINESSGWVEATKALTRVIEAALAAGVRYIAADIKEVIFDDHGAAKGVQTSSGDALLAKHVILATGAYTPKLLMDSAPERKEIHAGHRIVAAGICETLVNLNDEEAKYFRQGPVFVHEVGETLGSWNATGGVIPTNPENQIKFYRDVSFTNTILHEAAGQNISVPPNRADYDQWNLSPGMKTEVGLTVKGIYGDKSADWKFTDYRICWDAITPSQDHVICEHPHSKNLYIVTGGSFHSWKFLPILGKYAIQMITGNLDAKLVKTWAWDREDNGGAHEGLIPHREMRDI</sequence>
<comment type="cofactor">
    <cofactor evidence="1">
        <name>FAD</name>
        <dbReference type="ChEBI" id="CHEBI:57692"/>
    </cofactor>
</comment>
<dbReference type="Pfam" id="PF01266">
    <property type="entry name" value="DAO"/>
    <property type="match status" value="1"/>
</dbReference>
<comment type="caution">
    <text evidence="8">The sequence shown here is derived from an EMBL/GenBank/DDBJ whole genome shotgun (WGS) entry which is preliminary data.</text>
</comment>
<evidence type="ECO:0000256" key="1">
    <source>
        <dbReference type="ARBA" id="ARBA00001974"/>
    </source>
</evidence>
<dbReference type="InterPro" id="IPR006076">
    <property type="entry name" value="FAD-dep_OxRdtase"/>
</dbReference>
<evidence type="ECO:0000313" key="8">
    <source>
        <dbReference type="EMBL" id="KAK9769255.1"/>
    </source>
</evidence>
<dbReference type="InterPro" id="IPR045170">
    <property type="entry name" value="MTOX"/>
</dbReference>
<feature type="signal peptide" evidence="6">
    <location>
        <begin position="1"/>
        <end position="29"/>
    </location>
</feature>
<evidence type="ECO:0000259" key="7">
    <source>
        <dbReference type="Pfam" id="PF01266"/>
    </source>
</evidence>
<dbReference type="EMBL" id="JARVKM010000172">
    <property type="protein sequence ID" value="KAK9769255.1"/>
    <property type="molecule type" value="Genomic_DNA"/>
</dbReference>
<evidence type="ECO:0000256" key="4">
    <source>
        <dbReference type="ARBA" id="ARBA00022827"/>
    </source>
</evidence>
<keyword evidence="6" id="KW-0732">Signal</keyword>
<protein>
    <submittedName>
        <fullName evidence="8">FAD dependent oxidoreductase domain-containing protein</fullName>
    </submittedName>
</protein>
<organism evidence="8 9">
    <name type="scientific">Seiridium cardinale</name>
    <dbReference type="NCBI Taxonomy" id="138064"/>
    <lineage>
        <taxon>Eukaryota</taxon>
        <taxon>Fungi</taxon>
        <taxon>Dikarya</taxon>
        <taxon>Ascomycota</taxon>
        <taxon>Pezizomycotina</taxon>
        <taxon>Sordariomycetes</taxon>
        <taxon>Xylariomycetidae</taxon>
        <taxon>Amphisphaeriales</taxon>
        <taxon>Sporocadaceae</taxon>
        <taxon>Seiridium</taxon>
    </lineage>
</organism>
<accession>A0ABR2X659</accession>
<feature type="domain" description="FAD dependent oxidoreductase" evidence="7">
    <location>
        <begin position="33"/>
        <end position="418"/>
    </location>
</feature>
<evidence type="ECO:0000256" key="3">
    <source>
        <dbReference type="ARBA" id="ARBA00022630"/>
    </source>
</evidence>
<dbReference type="Gene3D" id="3.30.9.10">
    <property type="entry name" value="D-Amino Acid Oxidase, subunit A, domain 2"/>
    <property type="match status" value="1"/>
</dbReference>
<dbReference type="PANTHER" id="PTHR10961:SF37">
    <property type="entry name" value="FAD DEPENDENT OXIDOREDUCTASE DOMAIN-CONTAINING PROTEIN"/>
    <property type="match status" value="1"/>
</dbReference>
<evidence type="ECO:0000256" key="2">
    <source>
        <dbReference type="ARBA" id="ARBA00010989"/>
    </source>
</evidence>
<keyword evidence="3" id="KW-0285">Flavoprotein</keyword>
<dbReference type="PANTHER" id="PTHR10961">
    <property type="entry name" value="PEROXISOMAL SARCOSINE OXIDASE"/>
    <property type="match status" value="1"/>
</dbReference>
<keyword evidence="4" id="KW-0274">FAD</keyword>
<dbReference type="InterPro" id="IPR036188">
    <property type="entry name" value="FAD/NAD-bd_sf"/>
</dbReference>
<dbReference type="Proteomes" id="UP001465668">
    <property type="component" value="Unassembled WGS sequence"/>
</dbReference>
<keyword evidence="9" id="KW-1185">Reference proteome</keyword>
<proteinExistence type="inferred from homology"/>
<evidence type="ECO:0000256" key="6">
    <source>
        <dbReference type="SAM" id="SignalP"/>
    </source>
</evidence>
<reference evidence="8 9" key="1">
    <citation type="submission" date="2024-02" db="EMBL/GenBank/DDBJ databases">
        <title>First draft genome assembly of two strains of Seiridium cardinale.</title>
        <authorList>
            <person name="Emiliani G."/>
            <person name="Scali E."/>
        </authorList>
    </citation>
    <scope>NUCLEOTIDE SEQUENCE [LARGE SCALE GENOMIC DNA]</scope>
    <source>
        <strain evidence="8 9">BM-138-000479</strain>
    </source>
</reference>
<comment type="similarity">
    <text evidence="2">Belongs to the MSOX/MTOX family.</text>
</comment>
<dbReference type="SUPFAM" id="SSF51905">
    <property type="entry name" value="FAD/NAD(P)-binding domain"/>
    <property type="match status" value="1"/>
</dbReference>
<name>A0ABR2X659_9PEZI</name>
<evidence type="ECO:0000313" key="9">
    <source>
        <dbReference type="Proteomes" id="UP001465668"/>
    </source>
</evidence>
<evidence type="ECO:0000256" key="5">
    <source>
        <dbReference type="ARBA" id="ARBA00023002"/>
    </source>
</evidence>
<feature type="chain" id="PRO_5046853559" evidence="6">
    <location>
        <begin position="30"/>
        <end position="455"/>
    </location>
</feature>
<gene>
    <name evidence="8" type="ORF">SCAR479_14073</name>
</gene>